<sequence>MRVLYILAPNDRFNYGDLLFPHIVQYYFKDCVDKIVFCSTSKSNLTKSGGIATENFRSLFRAKKCDDNFLIVAGGDSLFIDWQTILSFVDSHAKYFYIADNFLRTTFFSTFYKKFKYHATTLYPFSIGKDELCNMKKVFYNSLGGSLLEQKKDSLNKQKVTKVLKTVDYISIRDKPTHDLLRSYGIQNIMVPDSAILMSDIFSEDFLSSHISPAIKDLLNKKYIFFQINAEHGNDKEKYYSDLLSSIAKECKLHICLCPIGLAPGHSDNIPLMKIHEKILGLSTFIRNPTIWDIMYLIKHARIYVGTSLHGTITAMSYDTAFISHGPLKLKNYIMTWLDNGEEHFVEDYLRIGESIKKTLGRESFSNSNFQKHCVIESIGKIKLLM</sequence>
<dbReference type="Pfam" id="PF04230">
    <property type="entry name" value="PS_pyruv_trans"/>
    <property type="match status" value="1"/>
</dbReference>
<dbReference type="OMA" id="DRHNFGD"/>
<reference evidence="2 3" key="1">
    <citation type="submission" date="2015-07" db="EMBL/GenBank/DDBJ databases">
        <title>Complete genome sequence of Prevotella intermedia strain 17-2.</title>
        <authorList>
            <person name="Nambu T."/>
        </authorList>
    </citation>
    <scope>NUCLEOTIDE SEQUENCE [LARGE SCALE GENOMIC DNA]</scope>
    <source>
        <strain evidence="2 3">17-2</strain>
    </source>
</reference>
<name>A0AAD1BIL2_PREIN</name>
<proteinExistence type="predicted"/>
<evidence type="ECO:0000313" key="3">
    <source>
        <dbReference type="Proteomes" id="UP000067008"/>
    </source>
</evidence>
<dbReference type="InterPro" id="IPR007345">
    <property type="entry name" value="Polysacch_pyruvyl_Trfase"/>
</dbReference>
<accession>A0AAD1BIL2</accession>
<dbReference type="Proteomes" id="UP000067008">
    <property type="component" value="Chromosome 2"/>
</dbReference>
<evidence type="ECO:0000313" key="2">
    <source>
        <dbReference type="EMBL" id="BAR95863.1"/>
    </source>
</evidence>
<evidence type="ECO:0000259" key="1">
    <source>
        <dbReference type="Pfam" id="PF04230"/>
    </source>
</evidence>
<organism evidence="2 3">
    <name type="scientific">Prevotella intermedia</name>
    <dbReference type="NCBI Taxonomy" id="28131"/>
    <lineage>
        <taxon>Bacteria</taxon>
        <taxon>Pseudomonadati</taxon>
        <taxon>Bacteroidota</taxon>
        <taxon>Bacteroidia</taxon>
        <taxon>Bacteroidales</taxon>
        <taxon>Prevotellaceae</taxon>
        <taxon>Prevotella</taxon>
    </lineage>
</organism>
<dbReference type="RefSeq" id="WP_014710060.1">
    <property type="nucleotide sequence ID" value="NZ_AP014925.1"/>
</dbReference>
<dbReference type="EMBL" id="AP014925">
    <property type="protein sequence ID" value="BAR95863.1"/>
    <property type="molecule type" value="Genomic_DNA"/>
</dbReference>
<gene>
    <name evidence="2" type="ORF">PI172_1135</name>
</gene>
<dbReference type="AlphaFoldDB" id="A0AAD1BIL2"/>
<feature type="domain" description="Polysaccharide pyruvyl transferase" evidence="1">
    <location>
        <begin position="14"/>
        <end position="323"/>
    </location>
</feature>
<protein>
    <recommendedName>
        <fullName evidence="1">Polysaccharide pyruvyl transferase domain-containing protein</fullName>
    </recommendedName>
</protein>